<dbReference type="RefSeq" id="XP_040655146.1">
    <property type="nucleotide sequence ID" value="XM_040805042.1"/>
</dbReference>
<accession>A0A151GFD2</accession>
<dbReference type="GeneID" id="63720401"/>
<sequence length="181" mass="19743">MRYSLHLLFAAAVAKEVISSEVPIPGYGVEVLQWDVEVSPGRVEALNGTVQEVYAQALQINPNFKLMPVSEKRDLYERDVNCGIGKFAHKGPIEEGIKYLRGLSGAPSSSPYGLRCARVSCSYDSAIWWCNGSAGEKTLGGWDWIANSAQRIVDTCASGADKVSGRSYEDEWSTFIQGANC</sequence>
<feature type="signal peptide" evidence="1">
    <location>
        <begin position="1"/>
        <end position="19"/>
    </location>
</feature>
<name>A0A151GFD2_DRECN</name>
<evidence type="ECO:0000256" key="1">
    <source>
        <dbReference type="SAM" id="SignalP"/>
    </source>
</evidence>
<reference evidence="2 3" key="1">
    <citation type="journal article" date="2016" name="Sci. Rep.">
        <title>Insights into Adaptations to a Near-Obligate Nematode Endoparasitic Lifestyle from the Finished Genome of Drechmeria coniospora.</title>
        <authorList>
            <person name="Zhang L."/>
            <person name="Zhou Z."/>
            <person name="Guo Q."/>
            <person name="Fokkens L."/>
            <person name="Miskei M."/>
            <person name="Pocsi I."/>
            <person name="Zhang W."/>
            <person name="Chen M."/>
            <person name="Wang L."/>
            <person name="Sun Y."/>
            <person name="Donzelli B.G."/>
            <person name="Gibson D.M."/>
            <person name="Nelson D.R."/>
            <person name="Luo J.G."/>
            <person name="Rep M."/>
            <person name="Liu H."/>
            <person name="Yang S."/>
            <person name="Wang J."/>
            <person name="Krasnoff S.B."/>
            <person name="Xu Y."/>
            <person name="Molnar I."/>
            <person name="Lin M."/>
        </authorList>
    </citation>
    <scope>NUCLEOTIDE SEQUENCE [LARGE SCALE GENOMIC DNA]</scope>
    <source>
        <strain evidence="2 3">ARSEF 6962</strain>
    </source>
</reference>
<dbReference type="Proteomes" id="UP000076580">
    <property type="component" value="Chromosome 03"/>
</dbReference>
<comment type="caution">
    <text evidence="2">The sequence shown here is derived from an EMBL/GenBank/DDBJ whole genome shotgun (WGS) entry which is preliminary data.</text>
</comment>
<organism evidence="2 3">
    <name type="scientific">Drechmeria coniospora</name>
    <name type="common">Nematophagous fungus</name>
    <name type="synonym">Meria coniospora</name>
    <dbReference type="NCBI Taxonomy" id="98403"/>
    <lineage>
        <taxon>Eukaryota</taxon>
        <taxon>Fungi</taxon>
        <taxon>Dikarya</taxon>
        <taxon>Ascomycota</taxon>
        <taxon>Pezizomycotina</taxon>
        <taxon>Sordariomycetes</taxon>
        <taxon>Hypocreomycetidae</taxon>
        <taxon>Hypocreales</taxon>
        <taxon>Ophiocordycipitaceae</taxon>
        <taxon>Drechmeria</taxon>
    </lineage>
</organism>
<dbReference type="PANTHER" id="PTHR35605">
    <property type="entry name" value="ECP2 EFFECTOR PROTEIN DOMAIN-CONTAINING PROTEIN-RELATED"/>
    <property type="match status" value="1"/>
</dbReference>
<evidence type="ECO:0000313" key="3">
    <source>
        <dbReference type="Proteomes" id="UP000076580"/>
    </source>
</evidence>
<dbReference type="InParanoid" id="A0A151GFD2"/>
<evidence type="ECO:0000313" key="2">
    <source>
        <dbReference type="EMBL" id="KYK55794.1"/>
    </source>
</evidence>
<dbReference type="PANTHER" id="PTHR35605:SF1">
    <property type="entry name" value="ECP2 EFFECTOR PROTEIN DOMAIN-CONTAINING PROTEIN-RELATED"/>
    <property type="match status" value="1"/>
</dbReference>
<dbReference type="AlphaFoldDB" id="A0A151GFD2"/>
<feature type="chain" id="PRO_5007580546" description="Secreted protein" evidence="1">
    <location>
        <begin position="20"/>
        <end position="181"/>
    </location>
</feature>
<gene>
    <name evidence="2" type="ORF">DCS_07758</name>
</gene>
<keyword evidence="3" id="KW-1185">Reference proteome</keyword>
<proteinExistence type="predicted"/>
<dbReference type="STRING" id="98403.A0A151GFD2"/>
<keyword evidence="1" id="KW-0732">Signal</keyword>
<dbReference type="EMBL" id="LAYC01000003">
    <property type="protein sequence ID" value="KYK55794.1"/>
    <property type="molecule type" value="Genomic_DNA"/>
</dbReference>
<evidence type="ECO:0008006" key="4">
    <source>
        <dbReference type="Google" id="ProtNLM"/>
    </source>
</evidence>
<protein>
    <recommendedName>
        <fullName evidence="4">Secreted protein</fullName>
    </recommendedName>
</protein>